<evidence type="ECO:0000256" key="2">
    <source>
        <dbReference type="ARBA" id="ARBA00022679"/>
    </source>
</evidence>
<feature type="non-terminal residue" evidence="4">
    <location>
        <position position="1"/>
    </location>
</feature>
<keyword evidence="2 4" id="KW-0808">Transferase</keyword>
<dbReference type="Pfam" id="PF05686">
    <property type="entry name" value="Glyco_transf_90"/>
    <property type="match status" value="1"/>
</dbReference>
<evidence type="ECO:0000259" key="3">
    <source>
        <dbReference type="SMART" id="SM00672"/>
    </source>
</evidence>
<evidence type="ECO:0000256" key="1">
    <source>
        <dbReference type="ARBA" id="ARBA00010118"/>
    </source>
</evidence>
<dbReference type="GO" id="GO:0016740">
    <property type="term" value="F:transferase activity"/>
    <property type="evidence" value="ECO:0007669"/>
    <property type="project" value="UniProtKB-KW"/>
</dbReference>
<keyword evidence="5" id="KW-1185">Reference proteome</keyword>
<organism evidence="4 5">
    <name type="scientific">Tortispora caseinolytica NRRL Y-17796</name>
    <dbReference type="NCBI Taxonomy" id="767744"/>
    <lineage>
        <taxon>Eukaryota</taxon>
        <taxon>Fungi</taxon>
        <taxon>Dikarya</taxon>
        <taxon>Ascomycota</taxon>
        <taxon>Saccharomycotina</taxon>
        <taxon>Trigonopsidomycetes</taxon>
        <taxon>Trigonopsidales</taxon>
        <taxon>Trigonopsidaceae</taxon>
        <taxon>Tortispora</taxon>
    </lineage>
</organism>
<evidence type="ECO:0000313" key="4">
    <source>
        <dbReference type="EMBL" id="ODV89140.1"/>
    </source>
</evidence>
<accession>A0A1E4TBK7</accession>
<feature type="non-terminal residue" evidence="4">
    <location>
        <position position="507"/>
    </location>
</feature>
<feature type="domain" description="Glycosyl transferase CAP10" evidence="3">
    <location>
        <begin position="198"/>
        <end position="501"/>
    </location>
</feature>
<dbReference type="PANTHER" id="PTHR12203">
    <property type="entry name" value="KDEL LYS-ASP-GLU-LEU CONTAINING - RELATED"/>
    <property type="match status" value="1"/>
</dbReference>
<dbReference type="SMART" id="SM00672">
    <property type="entry name" value="CAP10"/>
    <property type="match status" value="1"/>
</dbReference>
<evidence type="ECO:0000313" key="5">
    <source>
        <dbReference type="Proteomes" id="UP000095023"/>
    </source>
</evidence>
<dbReference type="InterPro" id="IPR006598">
    <property type="entry name" value="CAP10"/>
</dbReference>
<dbReference type="Proteomes" id="UP000095023">
    <property type="component" value="Unassembled WGS sequence"/>
</dbReference>
<dbReference type="InterPro" id="IPR051091">
    <property type="entry name" value="O-Glucosyltr/Glycosyltrsf_90"/>
</dbReference>
<gene>
    <name evidence="4" type="ORF">CANCADRAFT_14770</name>
</gene>
<name>A0A1E4TBK7_9ASCO</name>
<proteinExistence type="inferred from homology"/>
<dbReference type="EMBL" id="KV453843">
    <property type="protein sequence ID" value="ODV89140.1"/>
    <property type="molecule type" value="Genomic_DNA"/>
</dbReference>
<sequence>YIKKHGRVPPPFFDKWYEFAKERNIIDFTDFDQIYDDLRPFWAIKPSTMRAASRRLNNELGERAEGATYWRLDIFMETLESFIQYLPDMDIVLNLYDEPRILVPFSDIVRFNELELESRYVAPQPINDFATTLKETPDDLYAEDIPFDWIEHNRLPIYDLVYSSCPPNSLITDQSPVEELHERAAERYLSPSGKFVQDLNISKDICTIGPYAKMEHGYLLAPIWGVITRNLVPIFAECKMNVNNDILYPANMYFTTDQRYVILSDDNEVFEQKVNAAVWRGVSSEGDNRKDMWNYFQRHRLINLFNSSRVHEHDPWTYRHFCDSSEPRSSLLPNSTIFCYDDPEDFLEQHTDMGFTDFPWCPAEVCEKERQQYAAKEGMPFKELLDYKYQFDVDGRSFSARFLAFLQSGSLAFKSTIFKEWHDSRLIPWATYIPMDIELDEVFAAFTYFIGIDGVSKARVQLAKSIAKSGQYWASRALRKDDMLAYKFLLLLEYSRLIDDNRKHLGY</sequence>
<dbReference type="OrthoDB" id="541052at2759"/>
<comment type="similarity">
    <text evidence="1">Belongs to the glycosyltransferase 90 family.</text>
</comment>
<dbReference type="PANTHER" id="PTHR12203:SF35">
    <property type="entry name" value="PROTEIN O-GLUCOSYLTRANSFERASE 1"/>
    <property type="match status" value="1"/>
</dbReference>
<dbReference type="AlphaFoldDB" id="A0A1E4TBK7"/>
<protein>
    <submittedName>
        <fullName evidence="4">Glycosyltransferase family 90 protein</fullName>
    </submittedName>
</protein>
<reference evidence="5" key="1">
    <citation type="submission" date="2016-02" db="EMBL/GenBank/DDBJ databases">
        <title>Comparative genomics of biotechnologically important yeasts.</title>
        <authorList>
            <consortium name="DOE Joint Genome Institute"/>
            <person name="Riley R."/>
            <person name="Haridas S."/>
            <person name="Wolfe K.H."/>
            <person name="Lopes M.R."/>
            <person name="Hittinger C.T."/>
            <person name="Goker M."/>
            <person name="Salamov A."/>
            <person name="Wisecaver J."/>
            <person name="Long T.M."/>
            <person name="Aerts A.L."/>
            <person name="Barry K."/>
            <person name="Choi C."/>
            <person name="Clum A."/>
            <person name="Coughlan A.Y."/>
            <person name="Deshpande S."/>
            <person name="Douglass A.P."/>
            <person name="Hanson S.J."/>
            <person name="Klenk H.-P."/>
            <person name="Labutti K."/>
            <person name="Lapidus A."/>
            <person name="Lindquist E."/>
            <person name="Lipzen A."/>
            <person name="Meier-Kolthoff J.P."/>
            <person name="Ohm R.A."/>
            <person name="Otillar R.P."/>
            <person name="Pangilinan J."/>
            <person name="Peng Y."/>
            <person name="Rokas A."/>
            <person name="Rosa C.A."/>
            <person name="Scheuner C."/>
            <person name="Sibirny A.A."/>
            <person name="Slot J.C."/>
            <person name="Stielow J.B."/>
            <person name="Sun H."/>
            <person name="Kurtzman C.P."/>
            <person name="Blackwell M."/>
            <person name="Jeffries T.W."/>
            <person name="Grigoriev I.V."/>
        </authorList>
    </citation>
    <scope>NUCLEOTIDE SEQUENCE [LARGE SCALE GENOMIC DNA]</scope>
    <source>
        <strain evidence="5">NRRL Y-17796</strain>
    </source>
</reference>